<evidence type="ECO:0000256" key="1">
    <source>
        <dbReference type="ARBA" id="ARBA00023015"/>
    </source>
</evidence>
<protein>
    <submittedName>
        <fullName evidence="4">Helix-turn-helix domain-containing protein</fullName>
    </submittedName>
</protein>
<feature type="domain" description="Mga helix-turn-helix" evidence="3">
    <location>
        <begin position="82"/>
        <end position="159"/>
    </location>
</feature>
<dbReference type="RefSeq" id="WP_377774636.1">
    <property type="nucleotide sequence ID" value="NZ_JBHUOQ010000004.1"/>
</dbReference>
<organism evidence="4 5">
    <name type="scientific">Corticicoccus populi</name>
    <dbReference type="NCBI Taxonomy" id="1812821"/>
    <lineage>
        <taxon>Bacteria</taxon>
        <taxon>Bacillati</taxon>
        <taxon>Bacillota</taxon>
        <taxon>Bacilli</taxon>
        <taxon>Bacillales</taxon>
        <taxon>Staphylococcaceae</taxon>
        <taxon>Corticicoccus</taxon>
    </lineage>
</organism>
<evidence type="ECO:0000256" key="2">
    <source>
        <dbReference type="ARBA" id="ARBA00023163"/>
    </source>
</evidence>
<dbReference type="InterPro" id="IPR050661">
    <property type="entry name" value="BglG_antiterminators"/>
</dbReference>
<sequence length="504" mass="59443">MWDVVPSIEKHKFNMIEYLFSESMPVTIQELSEVLMISRRSVGYYLSDLKKICKDLDGELITSTEGISLKLPVNIGLDYFQRAVFKNTESFQLLEKLFFEDVVSKKEMADYLYISPSTLNRLLKNLNTTLDYFGLSIHTSPLYITGEELMIRTFYISYFQEAYSVTEWPFHNIDERTFKKLIEKLSGSFRFEENSFNIIEYRNIIAVCTVRALHNHLLVGGSKYSCEDIEWLKNTVSSLNLPEKVRQNCYNELLSMHHFFADIFTDNQMNSALRYNDEVRNIAEVNDIAEIINTLSEQFNLPDDVRPSKFDIYRINLKISYYGKGLSTCKSINYLLFKPREYKLVTIYEHHYSPFYNALYQLLVELFDKRKLYFGEDMIKDILSSFILTWSNLTKNLFYQFNSCRLLVYNHSTDSIALSFSEELKSTLRRFIEVDTIPGREISERKLLQHDFDVLISSTTLQLNIKQPIFYLHRLPDFSLRLAELEQLIDTILQKKRNRLLPHK</sequence>
<keyword evidence="1" id="KW-0805">Transcription regulation</keyword>
<gene>
    <name evidence="4" type="ORF">ACFSX4_11230</name>
</gene>
<dbReference type="Pfam" id="PF05043">
    <property type="entry name" value="Mga"/>
    <property type="match status" value="1"/>
</dbReference>
<dbReference type="PANTHER" id="PTHR30185">
    <property type="entry name" value="CRYPTIC BETA-GLUCOSIDE BGL OPERON ANTITERMINATOR"/>
    <property type="match status" value="1"/>
</dbReference>
<dbReference type="InterPro" id="IPR007737">
    <property type="entry name" value="Mga_HTH"/>
</dbReference>
<keyword evidence="5" id="KW-1185">Reference proteome</keyword>
<dbReference type="Gene3D" id="1.10.10.10">
    <property type="entry name" value="Winged helix-like DNA-binding domain superfamily/Winged helix DNA-binding domain"/>
    <property type="match status" value="1"/>
</dbReference>
<dbReference type="InterPro" id="IPR036388">
    <property type="entry name" value="WH-like_DNA-bd_sf"/>
</dbReference>
<evidence type="ECO:0000313" key="5">
    <source>
        <dbReference type="Proteomes" id="UP001597519"/>
    </source>
</evidence>
<proteinExistence type="predicted"/>
<name>A0ABW5WW69_9STAP</name>
<evidence type="ECO:0000259" key="3">
    <source>
        <dbReference type="Pfam" id="PF05043"/>
    </source>
</evidence>
<dbReference type="EMBL" id="JBHUOQ010000004">
    <property type="protein sequence ID" value="MFD2831036.1"/>
    <property type="molecule type" value="Genomic_DNA"/>
</dbReference>
<comment type="caution">
    <text evidence="4">The sequence shown here is derived from an EMBL/GenBank/DDBJ whole genome shotgun (WGS) entry which is preliminary data.</text>
</comment>
<keyword evidence="2" id="KW-0804">Transcription</keyword>
<reference evidence="5" key="1">
    <citation type="journal article" date="2019" name="Int. J. Syst. Evol. Microbiol.">
        <title>The Global Catalogue of Microorganisms (GCM) 10K type strain sequencing project: providing services to taxonomists for standard genome sequencing and annotation.</title>
        <authorList>
            <consortium name="The Broad Institute Genomics Platform"/>
            <consortium name="The Broad Institute Genome Sequencing Center for Infectious Disease"/>
            <person name="Wu L."/>
            <person name="Ma J."/>
        </authorList>
    </citation>
    <scope>NUCLEOTIDE SEQUENCE [LARGE SCALE GENOMIC DNA]</scope>
    <source>
        <strain evidence="5">KCTC 33575</strain>
    </source>
</reference>
<dbReference type="PANTHER" id="PTHR30185:SF18">
    <property type="entry name" value="TRANSCRIPTIONAL REGULATOR MTLR"/>
    <property type="match status" value="1"/>
</dbReference>
<evidence type="ECO:0000313" key="4">
    <source>
        <dbReference type="EMBL" id="MFD2831036.1"/>
    </source>
</evidence>
<accession>A0ABW5WW69</accession>
<dbReference type="Proteomes" id="UP001597519">
    <property type="component" value="Unassembled WGS sequence"/>
</dbReference>